<keyword evidence="11" id="KW-1185">Reference proteome</keyword>
<feature type="domain" description="Acyl-CoA dehydrogenase/oxidase C-terminal" evidence="7">
    <location>
        <begin position="228"/>
        <end position="372"/>
    </location>
</feature>
<dbReference type="CDD" id="cd00567">
    <property type="entry name" value="ACAD"/>
    <property type="match status" value="1"/>
</dbReference>
<protein>
    <submittedName>
        <fullName evidence="10">Acyl-CoA dehydrogenase</fullName>
    </submittedName>
</protein>
<evidence type="ECO:0000259" key="9">
    <source>
        <dbReference type="Pfam" id="PF02771"/>
    </source>
</evidence>
<dbReference type="Pfam" id="PF00441">
    <property type="entry name" value="Acyl-CoA_dh_1"/>
    <property type="match status" value="1"/>
</dbReference>
<dbReference type="GO" id="GO:0050660">
    <property type="term" value="F:flavin adenine dinucleotide binding"/>
    <property type="evidence" value="ECO:0007669"/>
    <property type="project" value="InterPro"/>
</dbReference>
<evidence type="ECO:0000256" key="3">
    <source>
        <dbReference type="ARBA" id="ARBA00022630"/>
    </source>
</evidence>
<dbReference type="InterPro" id="IPR046373">
    <property type="entry name" value="Acyl-CoA_Oxase/DH_mid-dom_sf"/>
</dbReference>
<dbReference type="Pfam" id="PF02770">
    <property type="entry name" value="Acyl-CoA_dh_M"/>
    <property type="match status" value="1"/>
</dbReference>
<keyword evidence="3 6" id="KW-0285">Flavoprotein</keyword>
<dbReference type="Pfam" id="PF02771">
    <property type="entry name" value="Acyl-CoA_dh_N"/>
    <property type="match status" value="1"/>
</dbReference>
<dbReference type="STRING" id="1931241.BVH74_17835"/>
<comment type="similarity">
    <text evidence="2 6">Belongs to the acyl-CoA dehydrogenase family.</text>
</comment>
<reference evidence="10 11" key="1">
    <citation type="submission" date="2017-03" db="EMBL/GenBank/DDBJ databases">
        <title>Complete genome sequence of the novel DNRA strain Pseudomonas sp. S-6-2 isolated from Chinese polluted river sediment. Journal of Biotechnology.</title>
        <authorList>
            <person name="Li J."/>
            <person name="Xiang F."/>
            <person name="Wang L."/>
            <person name="Xi L."/>
            <person name="Liu J."/>
        </authorList>
    </citation>
    <scope>NUCLEOTIDE SEQUENCE [LARGE SCALE GENOMIC DNA]</scope>
    <source>
        <strain evidence="10 11">S-6-2</strain>
    </source>
</reference>
<dbReference type="PANTHER" id="PTHR43884">
    <property type="entry name" value="ACYL-COA DEHYDROGENASE"/>
    <property type="match status" value="1"/>
</dbReference>
<keyword evidence="5 6" id="KW-0560">Oxidoreductase</keyword>
<evidence type="ECO:0000259" key="7">
    <source>
        <dbReference type="Pfam" id="PF00441"/>
    </source>
</evidence>
<dbReference type="SUPFAM" id="SSF47203">
    <property type="entry name" value="Acyl-CoA dehydrogenase C-terminal domain-like"/>
    <property type="match status" value="1"/>
</dbReference>
<evidence type="ECO:0000256" key="2">
    <source>
        <dbReference type="ARBA" id="ARBA00009347"/>
    </source>
</evidence>
<keyword evidence="4 6" id="KW-0274">FAD</keyword>
<dbReference type="InterPro" id="IPR006091">
    <property type="entry name" value="Acyl-CoA_Oxase/DH_mid-dom"/>
</dbReference>
<feature type="domain" description="Acyl-CoA oxidase/dehydrogenase middle" evidence="8">
    <location>
        <begin position="141"/>
        <end position="209"/>
    </location>
</feature>
<evidence type="ECO:0000256" key="4">
    <source>
        <dbReference type="ARBA" id="ARBA00022827"/>
    </source>
</evidence>
<gene>
    <name evidence="10" type="ORF">BVH74_17835</name>
</gene>
<dbReference type="SUPFAM" id="SSF56645">
    <property type="entry name" value="Acyl-CoA dehydrogenase NM domain-like"/>
    <property type="match status" value="1"/>
</dbReference>
<dbReference type="InterPro" id="IPR036250">
    <property type="entry name" value="AcylCo_DH-like_C"/>
</dbReference>
<accession>A0A1V0B9A3</accession>
<evidence type="ECO:0000256" key="1">
    <source>
        <dbReference type="ARBA" id="ARBA00001974"/>
    </source>
</evidence>
<organism evidence="10 11">
    <name type="scientific">Halopseudomonas phragmitis</name>
    <dbReference type="NCBI Taxonomy" id="1931241"/>
    <lineage>
        <taxon>Bacteria</taxon>
        <taxon>Pseudomonadati</taxon>
        <taxon>Pseudomonadota</taxon>
        <taxon>Gammaproteobacteria</taxon>
        <taxon>Pseudomonadales</taxon>
        <taxon>Pseudomonadaceae</taxon>
        <taxon>Halopseudomonas</taxon>
    </lineage>
</organism>
<feature type="domain" description="Acyl-CoA dehydrogenase/oxidase N-terminal" evidence="9">
    <location>
        <begin position="6"/>
        <end position="119"/>
    </location>
</feature>
<dbReference type="EMBL" id="CP020100">
    <property type="protein sequence ID" value="AQZ96497.1"/>
    <property type="molecule type" value="Genomic_DNA"/>
</dbReference>
<sequence length="377" mass="41078">MSLVYNEDQLQLLDSARDFLAARSPVAAQRALRDEKSPLGYDPKVWEGMIELGWSAVALPEEHGGLNFGFAGFAPLFEQIGRHLTASPMLSSIVLCAGLIEQLGSADQKALLPALICGEKRFALALEECARHQPETCSLIARKTSEGYRLSGRKVWVADAQGADSWLVVARSEAGQRAIFIVPADTQGVSVSPRQMIDARNMAELTFEDALVEASALLACGNTENALERVLEQGRTCLAAELLGLSETLFEMTIDYLKTRVQFDAAIGSFQALQHRAARLYIELQLARSAVMGAFECLERTADNAAECARLSSLAKWKANQAAQLISNEAVQMHGGIGVTDEYDLGLYLKRIRLAQAQLGHSEFLARRYAEASQGNS</sequence>
<dbReference type="Gene3D" id="2.40.110.10">
    <property type="entry name" value="Butyryl-CoA Dehydrogenase, subunit A, domain 2"/>
    <property type="match status" value="1"/>
</dbReference>
<dbReference type="InterPro" id="IPR013786">
    <property type="entry name" value="AcylCoA_DH/ox_N"/>
</dbReference>
<comment type="cofactor">
    <cofactor evidence="1 6">
        <name>FAD</name>
        <dbReference type="ChEBI" id="CHEBI:57692"/>
    </cofactor>
</comment>
<dbReference type="RefSeq" id="WP_080051405.1">
    <property type="nucleotide sequence ID" value="NZ_CP020100.1"/>
</dbReference>
<name>A0A1V0B9A3_9GAMM</name>
<evidence type="ECO:0000256" key="5">
    <source>
        <dbReference type="ARBA" id="ARBA00023002"/>
    </source>
</evidence>
<dbReference type="PANTHER" id="PTHR43884:SF20">
    <property type="entry name" value="ACYL-COA DEHYDROGENASE FADE28"/>
    <property type="match status" value="1"/>
</dbReference>
<proteinExistence type="inferred from homology"/>
<evidence type="ECO:0000313" key="10">
    <source>
        <dbReference type="EMBL" id="AQZ96497.1"/>
    </source>
</evidence>
<dbReference type="AlphaFoldDB" id="A0A1V0B9A3"/>
<dbReference type="InterPro" id="IPR037069">
    <property type="entry name" value="AcylCoA_DH/ox_N_sf"/>
</dbReference>
<dbReference type="GO" id="GO:0003995">
    <property type="term" value="F:acyl-CoA dehydrogenase activity"/>
    <property type="evidence" value="ECO:0007669"/>
    <property type="project" value="TreeGrafter"/>
</dbReference>
<dbReference type="Gene3D" id="1.20.140.10">
    <property type="entry name" value="Butyryl-CoA Dehydrogenase, subunit A, domain 3"/>
    <property type="match status" value="1"/>
</dbReference>
<evidence type="ECO:0000313" key="11">
    <source>
        <dbReference type="Proteomes" id="UP000243488"/>
    </source>
</evidence>
<evidence type="ECO:0000256" key="6">
    <source>
        <dbReference type="RuleBase" id="RU362125"/>
    </source>
</evidence>
<dbReference type="KEGG" id="ppha:BVH74_17835"/>
<dbReference type="InterPro" id="IPR009100">
    <property type="entry name" value="AcylCoA_DH/oxidase_NM_dom_sf"/>
</dbReference>
<dbReference type="InterPro" id="IPR009075">
    <property type="entry name" value="AcylCo_DH/oxidase_C"/>
</dbReference>
<dbReference type="Gene3D" id="1.10.540.10">
    <property type="entry name" value="Acyl-CoA dehydrogenase/oxidase, N-terminal domain"/>
    <property type="match status" value="1"/>
</dbReference>
<evidence type="ECO:0000259" key="8">
    <source>
        <dbReference type="Pfam" id="PF02770"/>
    </source>
</evidence>
<dbReference type="Proteomes" id="UP000243488">
    <property type="component" value="Chromosome"/>
</dbReference>